<evidence type="ECO:0000313" key="5">
    <source>
        <dbReference type="Proteomes" id="UP000017786"/>
    </source>
</evidence>
<accession>U5WUX7</accession>
<organism evidence="4 5">
    <name type="scientific">Mycobacterium kansasii ATCC 12478</name>
    <dbReference type="NCBI Taxonomy" id="557599"/>
    <lineage>
        <taxon>Bacteria</taxon>
        <taxon>Bacillati</taxon>
        <taxon>Actinomycetota</taxon>
        <taxon>Actinomycetes</taxon>
        <taxon>Mycobacteriales</taxon>
        <taxon>Mycobacteriaceae</taxon>
        <taxon>Mycobacterium</taxon>
    </lineage>
</organism>
<evidence type="ECO:0000256" key="1">
    <source>
        <dbReference type="SAM" id="MobiDB-lite"/>
    </source>
</evidence>
<sequence length="474" mass="48341">MQACTERKVQTMTAPMDPALIQLIHQLEETIDTRTQQIHHLLNLTGEQAGEIGELTAEQNRQRVLQQARKELAEEWGRQWWGVAICVVTEVLLSGVQIGLGAGFPDRGDGLASGASMFSEVGDRIAALHAPDGGWQGSAARAYSVQNLAQSRRVQVMAELDRLAADMVSAQAQVVGNNRLVTGVAQGAVGATALYCLHLEQAAYVGLAAGNIAAALAGLRLSRTVALGVCGLALATVGGFLIDLAVRTSRNATELLVVTRRATDVLAALPSLSDPVPGVADVDIPRSDSPAGFDVPALTLPPSVASSPDVTAPLPGTPDAVGVFADLPGSPEFSGPTSPIPGFPDFGAPDMPIPVLAGLPDLSGGVAGLAGLGLANPPAVTKPPAMDQLRAALSRLTGLSGAAGGPSQLAGVDDQRAQMISLLAQQGVQPGASPADHVTNDDASAGAASGPTGAWRAPVDAATGPPQQPQQRVS</sequence>
<protein>
    <recommendedName>
        <fullName evidence="3">ESX-1 secretion-associated protein EspA/EspE-like domain-containing protein</fullName>
    </recommendedName>
</protein>
<dbReference type="GeneID" id="29697631"/>
<feature type="region of interest" description="Disordered" evidence="1">
    <location>
        <begin position="427"/>
        <end position="474"/>
    </location>
</feature>
<feature type="compositionally biased region" description="Low complexity" evidence="1">
    <location>
        <begin position="441"/>
        <end position="450"/>
    </location>
</feature>
<dbReference type="AlphaFoldDB" id="U5WUX7"/>
<dbReference type="Proteomes" id="UP000017786">
    <property type="component" value="Chromosome"/>
</dbReference>
<evidence type="ECO:0000313" key="4">
    <source>
        <dbReference type="EMBL" id="AGZ53033.1"/>
    </source>
</evidence>
<dbReference type="OrthoDB" id="4750925at2"/>
<dbReference type="KEGG" id="mkn:MKAN_24085"/>
<feature type="transmembrane region" description="Helical" evidence="2">
    <location>
        <begin position="225"/>
        <end position="246"/>
    </location>
</feature>
<dbReference type="RefSeq" id="WP_023372281.1">
    <property type="nucleotide sequence ID" value="NC_022663.1"/>
</dbReference>
<dbReference type="Pfam" id="PF18879">
    <property type="entry name" value="EspA_EspE"/>
    <property type="match status" value="1"/>
</dbReference>
<name>U5WUX7_MYCKA</name>
<keyword evidence="2" id="KW-0812">Transmembrane</keyword>
<evidence type="ECO:0000256" key="2">
    <source>
        <dbReference type="SAM" id="Phobius"/>
    </source>
</evidence>
<keyword evidence="2" id="KW-0472">Membrane</keyword>
<keyword evidence="2" id="KW-1133">Transmembrane helix</keyword>
<proteinExistence type="predicted"/>
<dbReference type="InterPro" id="IPR043796">
    <property type="entry name" value="ESX-1_EspA/EspE-like"/>
</dbReference>
<dbReference type="HOGENOM" id="CLU_037846_1_0_11"/>
<evidence type="ECO:0000259" key="3">
    <source>
        <dbReference type="Pfam" id="PF18879"/>
    </source>
</evidence>
<reference evidence="4 5" key="1">
    <citation type="submission" date="2013-10" db="EMBL/GenBank/DDBJ databases">
        <title>Genome sequence of Mycobacterium kansasii.</title>
        <authorList>
            <consortium name="McGill University Mycobacterium genome consortium"/>
            <person name="Veyrier F.J."/>
            <person name="Behr M.A."/>
        </authorList>
    </citation>
    <scope>NUCLEOTIDE SEQUENCE [LARGE SCALE GENOMIC DNA]</scope>
    <source>
        <strain evidence="4 5">ATCC 12478</strain>
    </source>
</reference>
<feature type="domain" description="ESX-1 secretion-associated protein EspA/EspE-like" evidence="3">
    <location>
        <begin position="100"/>
        <end position="179"/>
    </location>
</feature>
<dbReference type="EMBL" id="CP006835">
    <property type="protein sequence ID" value="AGZ53033.1"/>
    <property type="molecule type" value="Genomic_DNA"/>
</dbReference>
<gene>
    <name evidence="4" type="ORF">MKAN_24085</name>
</gene>